<accession>A0A7C9BDE6</accession>
<proteinExistence type="predicted"/>
<dbReference type="AlphaFoldDB" id="A0A7C9BDE6"/>
<evidence type="ECO:0000313" key="1">
    <source>
        <dbReference type="EMBL" id="MPR32043.1"/>
    </source>
</evidence>
<evidence type="ECO:0008006" key="3">
    <source>
        <dbReference type="Google" id="ProtNLM"/>
    </source>
</evidence>
<reference evidence="1 2" key="1">
    <citation type="submission" date="2019-10" db="EMBL/GenBank/DDBJ databases">
        <title>Draft Genome Sequence of Cytophagaceae sp. SJW1-29.</title>
        <authorList>
            <person name="Choi A."/>
        </authorList>
    </citation>
    <scope>NUCLEOTIDE SEQUENCE [LARGE SCALE GENOMIC DNA]</scope>
    <source>
        <strain evidence="1 2">SJW1-29</strain>
    </source>
</reference>
<dbReference type="EMBL" id="WHLY01000002">
    <property type="protein sequence ID" value="MPR32043.1"/>
    <property type="molecule type" value="Genomic_DNA"/>
</dbReference>
<organism evidence="1 2">
    <name type="scientific">Salmonirosea aquatica</name>
    <dbReference type="NCBI Taxonomy" id="2654236"/>
    <lineage>
        <taxon>Bacteria</taxon>
        <taxon>Pseudomonadati</taxon>
        <taxon>Bacteroidota</taxon>
        <taxon>Cytophagia</taxon>
        <taxon>Cytophagales</taxon>
        <taxon>Spirosomataceae</taxon>
        <taxon>Salmonirosea</taxon>
    </lineage>
</organism>
<sequence>MTLKHTVKTRRFIEENHDACTLCGKEFQNHDRTHLGYTKSQKLIYVGDCCSENLKETIIRHSYQNRPYEIPSKETVLWRFMDFTKFVSLLSSQSLFFTRADRFEDPFEGAKGIKKNKTKWNKYYLEFFEQSYKNPPDGVDFNKSDSEIRKEAKRLLKQLDEGGKSDLKLTFINCWHENPFESEAMWKLYTKNMSEGIAIQTTYDKLYRALNRNPSISIGSINYIDYSNRFEGINESFWFKRRSFEHEKEVRAIYKNFKADSKFGIPMNVNIKTLINKLYVSPTAQDWFIDVLKDTLEKHKLKKKIHRSSIFVEPFH</sequence>
<evidence type="ECO:0000313" key="2">
    <source>
        <dbReference type="Proteomes" id="UP000479293"/>
    </source>
</evidence>
<protein>
    <recommendedName>
        <fullName evidence="3">DUF2971 domain-containing protein</fullName>
    </recommendedName>
</protein>
<name>A0A7C9BDE6_9BACT</name>
<keyword evidence="2" id="KW-1185">Reference proteome</keyword>
<dbReference type="Proteomes" id="UP000479293">
    <property type="component" value="Unassembled WGS sequence"/>
</dbReference>
<gene>
    <name evidence="1" type="ORF">GBK04_01465</name>
</gene>
<comment type="caution">
    <text evidence="1">The sequence shown here is derived from an EMBL/GenBank/DDBJ whole genome shotgun (WGS) entry which is preliminary data.</text>
</comment>